<dbReference type="CDD" id="cd00268">
    <property type="entry name" value="DEADc"/>
    <property type="match status" value="1"/>
</dbReference>
<dbReference type="SUPFAM" id="SSF52540">
    <property type="entry name" value="P-loop containing nucleoside triphosphate hydrolases"/>
    <property type="match status" value="1"/>
</dbReference>
<gene>
    <name evidence="8" type="ORF">AAG747_22855</name>
</gene>
<dbReference type="PANTHER" id="PTHR47959">
    <property type="entry name" value="ATP-DEPENDENT RNA HELICASE RHLE-RELATED"/>
    <property type="match status" value="1"/>
</dbReference>
<evidence type="ECO:0000313" key="8">
    <source>
        <dbReference type="EMBL" id="MEN7550779.1"/>
    </source>
</evidence>
<dbReference type="PROSITE" id="PS51194">
    <property type="entry name" value="HELICASE_CTER"/>
    <property type="match status" value="1"/>
</dbReference>
<dbReference type="Pfam" id="PF00270">
    <property type="entry name" value="DEAD"/>
    <property type="match status" value="1"/>
</dbReference>
<dbReference type="PROSITE" id="PS51192">
    <property type="entry name" value="HELICASE_ATP_BIND_1"/>
    <property type="match status" value="1"/>
</dbReference>
<dbReference type="InterPro" id="IPR027417">
    <property type="entry name" value="P-loop_NTPase"/>
</dbReference>
<dbReference type="AlphaFoldDB" id="A0AAW9SCV7"/>
<dbReference type="Gene3D" id="3.40.50.300">
    <property type="entry name" value="P-loop containing nucleotide triphosphate hydrolases"/>
    <property type="match status" value="2"/>
</dbReference>
<evidence type="ECO:0000256" key="1">
    <source>
        <dbReference type="ARBA" id="ARBA00022741"/>
    </source>
</evidence>
<keyword evidence="9" id="KW-1185">Reference proteome</keyword>
<dbReference type="Pfam" id="PF00271">
    <property type="entry name" value="Helicase_C"/>
    <property type="match status" value="1"/>
</dbReference>
<dbReference type="GO" id="GO:0003724">
    <property type="term" value="F:RNA helicase activity"/>
    <property type="evidence" value="ECO:0007669"/>
    <property type="project" value="TreeGrafter"/>
</dbReference>
<evidence type="ECO:0000313" key="9">
    <source>
        <dbReference type="Proteomes" id="UP001403385"/>
    </source>
</evidence>
<dbReference type="SMART" id="SM00490">
    <property type="entry name" value="HELICc"/>
    <property type="match status" value="1"/>
</dbReference>
<evidence type="ECO:0000259" key="6">
    <source>
        <dbReference type="PROSITE" id="PS51192"/>
    </source>
</evidence>
<dbReference type="RefSeq" id="WP_346823560.1">
    <property type="nucleotide sequence ID" value="NZ_JBDKWZ010000016.1"/>
</dbReference>
<dbReference type="GO" id="GO:0005829">
    <property type="term" value="C:cytosol"/>
    <property type="evidence" value="ECO:0007669"/>
    <property type="project" value="TreeGrafter"/>
</dbReference>
<dbReference type="InterPro" id="IPR044742">
    <property type="entry name" value="DEAD/DEAH_RhlB"/>
</dbReference>
<comment type="caution">
    <text evidence="8">The sequence shown here is derived from an EMBL/GenBank/DDBJ whole genome shotgun (WGS) entry which is preliminary data.</text>
</comment>
<dbReference type="GO" id="GO:0005524">
    <property type="term" value="F:ATP binding"/>
    <property type="evidence" value="ECO:0007669"/>
    <property type="project" value="UniProtKB-KW"/>
</dbReference>
<proteinExistence type="inferred from homology"/>
<evidence type="ECO:0000256" key="3">
    <source>
        <dbReference type="ARBA" id="ARBA00022806"/>
    </source>
</evidence>
<dbReference type="InterPro" id="IPR005580">
    <property type="entry name" value="DbpA/CsdA_RNA-bd_dom"/>
</dbReference>
<reference evidence="8 9" key="1">
    <citation type="submission" date="2024-04" db="EMBL/GenBank/DDBJ databases">
        <title>Novel genus in family Flammeovirgaceae.</title>
        <authorList>
            <person name="Nguyen T.H."/>
            <person name="Vuong T.Q."/>
            <person name="Le H."/>
            <person name="Kim S.-G."/>
        </authorList>
    </citation>
    <scope>NUCLEOTIDE SEQUENCE [LARGE SCALE GENOMIC DNA]</scope>
    <source>
        <strain evidence="8 9">JCM 23209</strain>
    </source>
</reference>
<dbReference type="InterPro" id="IPR014001">
    <property type="entry name" value="Helicase_ATP-bd"/>
</dbReference>
<dbReference type="GO" id="GO:0016787">
    <property type="term" value="F:hydrolase activity"/>
    <property type="evidence" value="ECO:0007669"/>
    <property type="project" value="UniProtKB-KW"/>
</dbReference>
<dbReference type="GO" id="GO:0003676">
    <property type="term" value="F:nucleic acid binding"/>
    <property type="evidence" value="ECO:0007669"/>
    <property type="project" value="InterPro"/>
</dbReference>
<accession>A0AAW9SCV7</accession>
<keyword evidence="2 8" id="KW-0378">Hydrolase</keyword>
<dbReference type="Gene3D" id="3.30.70.330">
    <property type="match status" value="1"/>
</dbReference>
<protein>
    <submittedName>
        <fullName evidence="8">DEAD/DEAH box helicase</fullName>
        <ecNumber evidence="8">3.6.4.-</ecNumber>
    </submittedName>
</protein>
<keyword evidence="3 8" id="KW-0347">Helicase</keyword>
<evidence type="ECO:0000256" key="2">
    <source>
        <dbReference type="ARBA" id="ARBA00022801"/>
    </source>
</evidence>
<keyword evidence="1" id="KW-0547">Nucleotide-binding</keyword>
<dbReference type="InterPro" id="IPR050079">
    <property type="entry name" value="DEAD_box_RNA_helicase"/>
</dbReference>
<dbReference type="Pfam" id="PF03880">
    <property type="entry name" value="DbpA"/>
    <property type="match status" value="1"/>
</dbReference>
<dbReference type="InterPro" id="IPR012677">
    <property type="entry name" value="Nucleotide-bd_a/b_plait_sf"/>
</dbReference>
<dbReference type="EC" id="3.6.4.-" evidence="8"/>
<organism evidence="8 9">
    <name type="scientific">Rapidithrix thailandica</name>
    <dbReference type="NCBI Taxonomy" id="413964"/>
    <lineage>
        <taxon>Bacteria</taxon>
        <taxon>Pseudomonadati</taxon>
        <taxon>Bacteroidota</taxon>
        <taxon>Cytophagia</taxon>
        <taxon>Cytophagales</taxon>
        <taxon>Flammeovirgaceae</taxon>
        <taxon>Rapidithrix</taxon>
    </lineage>
</organism>
<feature type="domain" description="Helicase ATP-binding" evidence="6">
    <location>
        <begin position="28"/>
        <end position="196"/>
    </location>
</feature>
<keyword evidence="4" id="KW-0067">ATP-binding</keyword>
<dbReference type="CDD" id="cd18787">
    <property type="entry name" value="SF2_C_DEAD"/>
    <property type="match status" value="1"/>
</dbReference>
<comment type="similarity">
    <text evidence="5">Belongs to the DEAD box helicase family.</text>
</comment>
<evidence type="ECO:0000256" key="5">
    <source>
        <dbReference type="ARBA" id="ARBA00038437"/>
    </source>
</evidence>
<sequence>MEKKLKRIQPLINRLQINELNSMQLASLKAAERHQNFVLLSPTGSGKTLAFLLPMLLNLREDRIGVQALILVPSRELALQIEQVWKAMGSGFKVNTCYGGHSVKIELNNFQDPPAVLVGTPGRVADHLQRKSFDPALVHTLIMDEFDKALELGFQKDMEIIIQRLTGVKNKILTSATQTQSVPAFTGLKSPYTLDYTPSVKTNKQLEFKAVRSEGTDKLEALFRLICLLGNSPTLVFCNHRAAVDRISELLLDQGLVHEAFHGGLKQDERERTLTKFRNGSSHLLITTDLASRGLDIPEIQQIIHYQLPQTETAFVHRNGRTARMHANGSSYLVLAEKEPILPYLKQKPEFISLPESLPLPAPPDWDTIYFSGGKKDKINKTDIVGLVLKKGKLQHDELGLIEVKDYVAYAAVKRDKAAQLVRKLKHEKVKKKKLKIEIAR</sequence>
<dbReference type="Proteomes" id="UP001403385">
    <property type="component" value="Unassembled WGS sequence"/>
</dbReference>
<evidence type="ECO:0000256" key="4">
    <source>
        <dbReference type="ARBA" id="ARBA00022840"/>
    </source>
</evidence>
<evidence type="ECO:0000259" key="7">
    <source>
        <dbReference type="PROSITE" id="PS51194"/>
    </source>
</evidence>
<dbReference type="PANTHER" id="PTHR47959:SF1">
    <property type="entry name" value="ATP-DEPENDENT RNA HELICASE DBPA"/>
    <property type="match status" value="1"/>
</dbReference>
<dbReference type="EMBL" id="JBDKWZ010000016">
    <property type="protein sequence ID" value="MEN7550779.1"/>
    <property type="molecule type" value="Genomic_DNA"/>
</dbReference>
<feature type="domain" description="Helicase C-terminal" evidence="7">
    <location>
        <begin position="221"/>
        <end position="368"/>
    </location>
</feature>
<dbReference type="InterPro" id="IPR001650">
    <property type="entry name" value="Helicase_C-like"/>
</dbReference>
<dbReference type="InterPro" id="IPR011545">
    <property type="entry name" value="DEAD/DEAH_box_helicase_dom"/>
</dbReference>
<dbReference type="SMART" id="SM00487">
    <property type="entry name" value="DEXDc"/>
    <property type="match status" value="1"/>
</dbReference>
<name>A0AAW9SCV7_9BACT</name>